<proteinExistence type="predicted"/>
<evidence type="ECO:0000256" key="4">
    <source>
        <dbReference type="SAM" id="Phobius"/>
    </source>
</evidence>
<comment type="caution">
    <text evidence="6">The sequence shown here is derived from an EMBL/GenBank/DDBJ whole genome shotgun (WGS) entry which is preliminary data.</text>
</comment>
<dbReference type="Gene3D" id="1.10.10.1320">
    <property type="entry name" value="Anti-sigma factor, zinc-finger domain"/>
    <property type="match status" value="1"/>
</dbReference>
<dbReference type="InterPro" id="IPR041916">
    <property type="entry name" value="Anti_sigma_zinc_sf"/>
</dbReference>
<evidence type="ECO:0000259" key="5">
    <source>
        <dbReference type="Pfam" id="PF10099"/>
    </source>
</evidence>
<dbReference type="Proteomes" id="UP001501470">
    <property type="component" value="Unassembled WGS sequence"/>
</dbReference>
<feature type="domain" description="Anti-sigma K factor RskA C-terminal" evidence="5">
    <location>
        <begin position="123"/>
        <end position="264"/>
    </location>
</feature>
<protein>
    <recommendedName>
        <fullName evidence="5">Anti-sigma K factor RskA C-terminal domain-containing protein</fullName>
    </recommendedName>
</protein>
<sequence>MSHLEPERLVLLALGEETLDQHETGHLDTCGRCRTEVDELRDVAGLGRQTQRLRDLPPPPEHVWQRIRAELAATDRATPPPAVTLHTDPPPTATRARVASAAAVLPADVTVRRRHGWRVTAAVAAAAAVVAATAAAAGTALVLRDGPAAPAVASCPAGSPRVSLEALPGAPAGAGGYACLVSVDGERKLFVHAEGMPDQPDGDYEAWLLDSTSLDAPALRMQALGVMGAKPDQQLTVPGTLDLRKFNIVDISAEPHDGDATHSGKSLLRGTLP</sequence>
<keyword evidence="4" id="KW-0472">Membrane</keyword>
<feature type="region of interest" description="Disordered" evidence="3">
    <location>
        <begin position="254"/>
        <end position="273"/>
    </location>
</feature>
<feature type="transmembrane region" description="Helical" evidence="4">
    <location>
        <begin position="121"/>
        <end position="143"/>
    </location>
</feature>
<organism evidence="6 7">
    <name type="scientific">Dactylosporangium maewongense</name>
    <dbReference type="NCBI Taxonomy" id="634393"/>
    <lineage>
        <taxon>Bacteria</taxon>
        <taxon>Bacillati</taxon>
        <taxon>Actinomycetota</taxon>
        <taxon>Actinomycetes</taxon>
        <taxon>Micromonosporales</taxon>
        <taxon>Micromonosporaceae</taxon>
        <taxon>Dactylosporangium</taxon>
    </lineage>
</organism>
<reference evidence="6 7" key="1">
    <citation type="journal article" date="2019" name="Int. J. Syst. Evol. Microbiol.">
        <title>The Global Catalogue of Microorganisms (GCM) 10K type strain sequencing project: providing services to taxonomists for standard genome sequencing and annotation.</title>
        <authorList>
            <consortium name="The Broad Institute Genomics Platform"/>
            <consortium name="The Broad Institute Genome Sequencing Center for Infectious Disease"/>
            <person name="Wu L."/>
            <person name="Ma J."/>
        </authorList>
    </citation>
    <scope>NUCLEOTIDE SEQUENCE [LARGE SCALE GENOMIC DNA]</scope>
    <source>
        <strain evidence="6 7">JCM 15933</strain>
    </source>
</reference>
<gene>
    <name evidence="6" type="ORF">GCM10009827_077750</name>
</gene>
<dbReference type="InterPro" id="IPR018764">
    <property type="entry name" value="RskA_C"/>
</dbReference>
<keyword evidence="2" id="KW-0804">Transcription</keyword>
<evidence type="ECO:0000313" key="7">
    <source>
        <dbReference type="Proteomes" id="UP001501470"/>
    </source>
</evidence>
<keyword evidence="4" id="KW-1133">Transmembrane helix</keyword>
<evidence type="ECO:0000256" key="3">
    <source>
        <dbReference type="SAM" id="MobiDB-lite"/>
    </source>
</evidence>
<keyword evidence="1" id="KW-0805">Transcription regulation</keyword>
<dbReference type="EMBL" id="BAAAQD010000018">
    <property type="protein sequence ID" value="GAA1546055.1"/>
    <property type="molecule type" value="Genomic_DNA"/>
</dbReference>
<evidence type="ECO:0000256" key="1">
    <source>
        <dbReference type="ARBA" id="ARBA00023015"/>
    </source>
</evidence>
<accession>A0ABN2BSA3</accession>
<evidence type="ECO:0000313" key="6">
    <source>
        <dbReference type="EMBL" id="GAA1546055.1"/>
    </source>
</evidence>
<dbReference type="RefSeq" id="WP_344508158.1">
    <property type="nucleotide sequence ID" value="NZ_BAAAQD010000018.1"/>
</dbReference>
<name>A0ABN2BSA3_9ACTN</name>
<keyword evidence="4" id="KW-0812">Transmembrane</keyword>
<dbReference type="Pfam" id="PF10099">
    <property type="entry name" value="RskA_C"/>
    <property type="match status" value="1"/>
</dbReference>
<keyword evidence="7" id="KW-1185">Reference proteome</keyword>
<evidence type="ECO:0000256" key="2">
    <source>
        <dbReference type="ARBA" id="ARBA00023163"/>
    </source>
</evidence>